<dbReference type="Gramene" id="C.cajan_03493.t">
    <property type="protein sequence ID" value="C.cajan_03493.t.cds1"/>
    <property type="gene ID" value="C.cajan_03493"/>
</dbReference>
<evidence type="ECO:0000313" key="1">
    <source>
        <dbReference type="EMBL" id="KYP57313.1"/>
    </source>
</evidence>
<gene>
    <name evidence="1" type="ORF">KK1_003572</name>
</gene>
<dbReference type="Proteomes" id="UP000075243">
    <property type="component" value="Chromosome 11"/>
</dbReference>
<evidence type="ECO:0000313" key="2">
    <source>
        <dbReference type="Proteomes" id="UP000075243"/>
    </source>
</evidence>
<accession>A0A151SR92</accession>
<keyword evidence="2" id="KW-1185">Reference proteome</keyword>
<organism evidence="1 2">
    <name type="scientific">Cajanus cajan</name>
    <name type="common">Pigeon pea</name>
    <name type="synonym">Cajanus indicus</name>
    <dbReference type="NCBI Taxonomy" id="3821"/>
    <lineage>
        <taxon>Eukaryota</taxon>
        <taxon>Viridiplantae</taxon>
        <taxon>Streptophyta</taxon>
        <taxon>Embryophyta</taxon>
        <taxon>Tracheophyta</taxon>
        <taxon>Spermatophyta</taxon>
        <taxon>Magnoliopsida</taxon>
        <taxon>eudicotyledons</taxon>
        <taxon>Gunneridae</taxon>
        <taxon>Pentapetalae</taxon>
        <taxon>rosids</taxon>
        <taxon>fabids</taxon>
        <taxon>Fabales</taxon>
        <taxon>Fabaceae</taxon>
        <taxon>Papilionoideae</taxon>
        <taxon>50 kb inversion clade</taxon>
        <taxon>NPAAA clade</taxon>
        <taxon>indigoferoid/millettioid clade</taxon>
        <taxon>Phaseoleae</taxon>
        <taxon>Cajanus</taxon>
    </lineage>
</organism>
<dbReference type="EMBL" id="CM003613">
    <property type="protein sequence ID" value="KYP57313.1"/>
    <property type="molecule type" value="Genomic_DNA"/>
</dbReference>
<sequence>MDRFNKATLEIRDLNPAVALHHLTTALKPGSFINSICKKPPSDSGCTLFLDQSFLPL</sequence>
<reference evidence="1 2" key="1">
    <citation type="journal article" date="2012" name="Nat. Biotechnol.">
        <title>Draft genome sequence of pigeonpea (Cajanus cajan), an orphan legume crop of resource-poor farmers.</title>
        <authorList>
            <person name="Varshney R.K."/>
            <person name="Chen W."/>
            <person name="Li Y."/>
            <person name="Bharti A.K."/>
            <person name="Saxena R.K."/>
            <person name="Schlueter J.A."/>
            <person name="Donoghue M.T."/>
            <person name="Azam S."/>
            <person name="Fan G."/>
            <person name="Whaley A.M."/>
            <person name="Farmer A.D."/>
            <person name="Sheridan J."/>
            <person name="Iwata A."/>
            <person name="Tuteja R."/>
            <person name="Penmetsa R.V."/>
            <person name="Wu W."/>
            <person name="Upadhyaya H.D."/>
            <person name="Yang S.P."/>
            <person name="Shah T."/>
            <person name="Saxena K.B."/>
            <person name="Michael T."/>
            <person name="McCombie W.R."/>
            <person name="Yang B."/>
            <person name="Zhang G."/>
            <person name="Yang H."/>
            <person name="Wang J."/>
            <person name="Spillane C."/>
            <person name="Cook D.R."/>
            <person name="May G.D."/>
            <person name="Xu X."/>
            <person name="Jackson S.A."/>
        </authorList>
    </citation>
    <scope>NUCLEOTIDE SEQUENCE [LARGE SCALE GENOMIC DNA]</scope>
    <source>
        <strain evidence="2">cv. Asha</strain>
    </source>
</reference>
<name>A0A151SR92_CAJCA</name>
<dbReference type="AlphaFoldDB" id="A0A151SR92"/>
<proteinExistence type="predicted"/>
<protein>
    <submittedName>
        <fullName evidence="1">Uncharacterized protein</fullName>
    </submittedName>
</protein>